<evidence type="ECO:0000313" key="10">
    <source>
        <dbReference type="EMBL" id="MCC9273847.1"/>
    </source>
</evidence>
<feature type="domain" description="ABC3 transporter permease C-terminal" evidence="8">
    <location>
        <begin position="609"/>
        <end position="722"/>
    </location>
</feature>
<dbReference type="InterPro" id="IPR003838">
    <property type="entry name" value="ABC3_permease_C"/>
</dbReference>
<comment type="caution">
    <text evidence="10">The sequence shown here is derived from an EMBL/GenBank/DDBJ whole genome shotgun (WGS) entry which is preliminary data.</text>
</comment>
<feature type="transmembrane region" description="Helical" evidence="7">
    <location>
        <begin position="775"/>
        <end position="795"/>
    </location>
</feature>
<evidence type="ECO:0000256" key="1">
    <source>
        <dbReference type="ARBA" id="ARBA00004651"/>
    </source>
</evidence>
<evidence type="ECO:0000256" key="7">
    <source>
        <dbReference type="SAM" id="Phobius"/>
    </source>
</evidence>
<organism evidence="10 11">
    <name type="scientific">Enterococcus aquimarinus</name>
    <dbReference type="NCBI Taxonomy" id="328396"/>
    <lineage>
        <taxon>Bacteria</taxon>
        <taxon>Bacillati</taxon>
        <taxon>Bacillota</taxon>
        <taxon>Bacilli</taxon>
        <taxon>Lactobacillales</taxon>
        <taxon>Enterococcaceae</taxon>
        <taxon>Enterococcus</taxon>
    </lineage>
</organism>
<dbReference type="EMBL" id="JAJJVO010000093">
    <property type="protein sequence ID" value="MCC9273847.1"/>
    <property type="molecule type" value="Genomic_DNA"/>
</dbReference>
<keyword evidence="3 7" id="KW-0812">Transmembrane</keyword>
<feature type="transmembrane region" description="Helical" evidence="7">
    <location>
        <begin position="21"/>
        <end position="40"/>
    </location>
</feature>
<evidence type="ECO:0000256" key="3">
    <source>
        <dbReference type="ARBA" id="ARBA00022692"/>
    </source>
</evidence>
<dbReference type="InterPro" id="IPR038766">
    <property type="entry name" value="Membrane_comp_ABC_pdt"/>
</dbReference>
<evidence type="ECO:0000256" key="6">
    <source>
        <dbReference type="SAM" id="Coils"/>
    </source>
</evidence>
<dbReference type="InterPro" id="IPR025857">
    <property type="entry name" value="MacB_PCD"/>
</dbReference>
<feature type="transmembrane region" description="Helical" evidence="7">
    <location>
        <begin position="1063"/>
        <end position="1084"/>
    </location>
</feature>
<sequence length="1139" mass="127255">MQKTALLKTSIREIKQSPARFLSILGIIFLGVAFFVGIGATGPDMIKSADHYYEKTKLADMSIYSSLGFSAEDKAVLLEEENIQTVNLQYLLDLPLSQKNTVFRFLSLTGKDELNQLHVVEGQLPKAKNEILLDSNLSDAKDYQIGDTFEILAKDDPENQLKEHEFKIVGFAQSPEFIDNSKRGNTNVGNGSITAFAYLLPEAFQMDAYSRMLISFDDLRTEVAYSQNYVDLMNKNKAQITSLLAPRKQGRLDEIREKALKELNDNQREIDEANAQIEKGAKQLNDALKTLEAGKKELEAGQQTFDSEMANAEAQIRYQRDQLVSAQAELDQQRATLESQQQALNQQSKELTAAEEQLEPLLAQKATLEASLAQLEGVQQQYGELVVLLDGFVEVPKEAQPSAIEAIKSTASALSAQLSASPELSGAFATFAAEVTVENIAETHTVIRSAGDLIEQQRLEVQQSLTTLATQQQELAAARQALVAGQAQIDAGRDALAQGQAEIDRGFEQLNQGEQTLAEQRQQGQSELDAARQEFETGQEAYEKEAQAFQKLQDETLPDLKAAQRTIDQEREKLDELEPATFTYVLRDDNPGYLEYEENANRISSIATVFPTIFFLIAALVSLTTMGRMIEEKRTEIGTYKALGYKNSEVSLKFIIYSLTAGLTGTLLGLLVGFYLFPTIIINAYGQLYNMTEFPTPWYLSYSLIGFAVGLFCTVGISMIVLRVDLMSSPATLLRPKAPKAGKTILLERIRPLWRRLNFNQKVTMRNLFRYKSRMFMTVFGIAGCTAMILTGFGLKNSISDIVPIQFNEVWRYQGIVTFDEEASTQAIEEYQAAVSQLDLLSATLGMTSENLTVAQTGKASQEVTVFVPENPAELSDFVSFTDRKTGEVYALGDNGVIINEKLAKLFQLAIGDTIELKNGDNEIFEVNISGITENYVGHFAYFSPTYYEEIFGEIPTYNSELLLFSEALTKEQENQIANDLMKQDRVLNVTFLSDSSTALDDTTEILNIVVWLLIISAGLLAFIVLYNLNNINISERIRELSTIKVLGFYNKEVTMYIYRENIFLTLFGIIAGLFLGQILHGYVLATVELDMLMFSPEIHLLSYLYSSLITLFFTIIVGFVMYQKLKHVDMIEALKSND</sequence>
<feature type="transmembrane region" description="Helical" evidence="7">
    <location>
        <begin position="1104"/>
        <end position="1123"/>
    </location>
</feature>
<feature type="transmembrane region" description="Helical" evidence="7">
    <location>
        <begin position="698"/>
        <end position="722"/>
    </location>
</feature>
<protein>
    <submittedName>
        <fullName evidence="10">ABC transporter permease</fullName>
    </submittedName>
</protein>
<reference evidence="10" key="1">
    <citation type="journal article" date="2021" name="PeerJ">
        <title>Extensive microbial diversity within the chicken gut microbiome revealed by metagenomics and culture.</title>
        <authorList>
            <person name="Gilroy R."/>
            <person name="Ravi A."/>
            <person name="Getino M."/>
            <person name="Pursley I."/>
            <person name="Horton D.L."/>
            <person name="Alikhan N.F."/>
            <person name="Baker D."/>
            <person name="Gharbi K."/>
            <person name="Hall N."/>
            <person name="Watson M."/>
            <person name="Adriaenssens E.M."/>
            <person name="Foster-Nyarko E."/>
            <person name="Jarju S."/>
            <person name="Secka A."/>
            <person name="Antonio M."/>
            <person name="Oren A."/>
            <person name="Chaudhuri R.R."/>
            <person name="La Ragione R."/>
            <person name="Hildebrand F."/>
            <person name="Pallen M.J."/>
        </authorList>
    </citation>
    <scope>NUCLEOTIDE SEQUENCE</scope>
    <source>
        <strain evidence="10">150</strain>
    </source>
</reference>
<evidence type="ECO:0000256" key="2">
    <source>
        <dbReference type="ARBA" id="ARBA00022475"/>
    </source>
</evidence>
<gene>
    <name evidence="10" type="ORF">K8V42_06110</name>
</gene>
<feature type="transmembrane region" description="Helical" evidence="7">
    <location>
        <begin position="603"/>
        <end position="624"/>
    </location>
</feature>
<evidence type="ECO:0000259" key="8">
    <source>
        <dbReference type="Pfam" id="PF02687"/>
    </source>
</evidence>
<evidence type="ECO:0000256" key="5">
    <source>
        <dbReference type="ARBA" id="ARBA00023136"/>
    </source>
</evidence>
<feature type="coiled-coil region" evidence="6">
    <location>
        <begin position="256"/>
        <end position="364"/>
    </location>
</feature>
<dbReference type="GO" id="GO:0005886">
    <property type="term" value="C:plasma membrane"/>
    <property type="evidence" value="ECO:0007669"/>
    <property type="project" value="UniProtKB-SubCell"/>
</dbReference>
<evidence type="ECO:0000256" key="4">
    <source>
        <dbReference type="ARBA" id="ARBA00022989"/>
    </source>
</evidence>
<evidence type="ECO:0000313" key="11">
    <source>
        <dbReference type="Proteomes" id="UP000813384"/>
    </source>
</evidence>
<name>A0A9E3ZVK1_9ENTE</name>
<keyword evidence="5 7" id="KW-0472">Membrane</keyword>
<reference evidence="10" key="2">
    <citation type="submission" date="2021-11" db="EMBL/GenBank/DDBJ databases">
        <authorList>
            <person name="Gilroy R."/>
        </authorList>
    </citation>
    <scope>NUCLEOTIDE SEQUENCE</scope>
    <source>
        <strain evidence="10">150</strain>
    </source>
</reference>
<dbReference type="PANTHER" id="PTHR30287:SF1">
    <property type="entry name" value="INNER MEMBRANE PROTEIN"/>
    <property type="match status" value="1"/>
</dbReference>
<dbReference type="Pfam" id="PF02687">
    <property type="entry name" value="FtsX"/>
    <property type="match status" value="2"/>
</dbReference>
<comment type="subcellular location">
    <subcellularLocation>
        <location evidence="1">Cell membrane</location>
        <topology evidence="1">Multi-pass membrane protein</topology>
    </subcellularLocation>
</comment>
<feature type="transmembrane region" description="Helical" evidence="7">
    <location>
        <begin position="1009"/>
        <end position="1029"/>
    </location>
</feature>
<dbReference type="Proteomes" id="UP000813384">
    <property type="component" value="Unassembled WGS sequence"/>
</dbReference>
<dbReference type="Pfam" id="PF12704">
    <property type="entry name" value="MacB_PCD"/>
    <property type="match status" value="1"/>
</dbReference>
<proteinExistence type="predicted"/>
<accession>A0A9E3ZVK1</accession>
<feature type="transmembrane region" description="Helical" evidence="7">
    <location>
        <begin position="654"/>
        <end position="678"/>
    </location>
</feature>
<dbReference type="AlphaFoldDB" id="A0A9E3ZVK1"/>
<keyword evidence="6" id="KW-0175">Coiled coil</keyword>
<feature type="domain" description="MacB-like periplasmic core" evidence="9">
    <location>
        <begin position="779"/>
        <end position="943"/>
    </location>
</feature>
<evidence type="ECO:0000259" key="9">
    <source>
        <dbReference type="Pfam" id="PF12704"/>
    </source>
</evidence>
<keyword evidence="4 7" id="KW-1133">Transmembrane helix</keyword>
<keyword evidence="2" id="KW-1003">Cell membrane</keyword>
<feature type="domain" description="ABC3 transporter permease C-terminal" evidence="8">
    <location>
        <begin position="1013"/>
        <end position="1128"/>
    </location>
</feature>
<dbReference type="PANTHER" id="PTHR30287">
    <property type="entry name" value="MEMBRANE COMPONENT OF PREDICTED ABC SUPERFAMILY METABOLITE UPTAKE TRANSPORTER"/>
    <property type="match status" value="1"/>
</dbReference>